<dbReference type="InterPro" id="IPR006644">
    <property type="entry name" value="Cadg"/>
</dbReference>
<name>A0A0D7A1W6_9AGAR</name>
<dbReference type="GO" id="GO:0005509">
    <property type="term" value="F:calcium ion binding"/>
    <property type="evidence" value="ECO:0007669"/>
    <property type="project" value="InterPro"/>
</dbReference>
<organism evidence="5 6">
    <name type="scientific">Fistulina hepatica ATCC 64428</name>
    <dbReference type="NCBI Taxonomy" id="1128425"/>
    <lineage>
        <taxon>Eukaryota</taxon>
        <taxon>Fungi</taxon>
        <taxon>Dikarya</taxon>
        <taxon>Basidiomycota</taxon>
        <taxon>Agaricomycotina</taxon>
        <taxon>Agaricomycetes</taxon>
        <taxon>Agaricomycetidae</taxon>
        <taxon>Agaricales</taxon>
        <taxon>Fistulinaceae</taxon>
        <taxon>Fistulina</taxon>
    </lineage>
</organism>
<evidence type="ECO:0000259" key="4">
    <source>
        <dbReference type="SMART" id="SM00736"/>
    </source>
</evidence>
<dbReference type="SMART" id="SM00736">
    <property type="entry name" value="CADG"/>
    <property type="match status" value="2"/>
</dbReference>
<keyword evidence="2" id="KW-0812">Transmembrane</keyword>
<dbReference type="OrthoDB" id="414243at2759"/>
<protein>
    <recommendedName>
        <fullName evidence="4">Dystroglycan-type cadherin-like domain-containing protein</fullName>
    </recommendedName>
</protein>
<feature type="domain" description="Dystroglycan-type cadherin-like" evidence="4">
    <location>
        <begin position="24"/>
        <end position="116"/>
    </location>
</feature>
<dbReference type="GO" id="GO:0016020">
    <property type="term" value="C:membrane"/>
    <property type="evidence" value="ECO:0007669"/>
    <property type="project" value="InterPro"/>
</dbReference>
<keyword evidence="3" id="KW-0732">Signal</keyword>
<gene>
    <name evidence="5" type="ORF">FISHEDRAFT_67257</name>
</gene>
<accession>A0A0D7A1W6</accession>
<feature type="signal peptide" evidence="3">
    <location>
        <begin position="1"/>
        <end position="18"/>
    </location>
</feature>
<feature type="transmembrane region" description="Helical" evidence="2">
    <location>
        <begin position="476"/>
        <end position="500"/>
    </location>
</feature>
<dbReference type="EMBL" id="KN882063">
    <property type="protein sequence ID" value="KIY45022.1"/>
    <property type="molecule type" value="Genomic_DNA"/>
</dbReference>
<keyword evidence="6" id="KW-1185">Reference proteome</keyword>
<dbReference type="InterPro" id="IPR013783">
    <property type="entry name" value="Ig-like_fold"/>
</dbReference>
<evidence type="ECO:0000313" key="5">
    <source>
        <dbReference type="EMBL" id="KIY45022.1"/>
    </source>
</evidence>
<dbReference type="InterPro" id="IPR015919">
    <property type="entry name" value="Cadherin-like_sf"/>
</dbReference>
<reference evidence="5 6" key="1">
    <citation type="journal article" date="2015" name="Fungal Genet. Biol.">
        <title>Evolution of novel wood decay mechanisms in Agaricales revealed by the genome sequences of Fistulina hepatica and Cylindrobasidium torrendii.</title>
        <authorList>
            <person name="Floudas D."/>
            <person name="Held B.W."/>
            <person name="Riley R."/>
            <person name="Nagy L.G."/>
            <person name="Koehler G."/>
            <person name="Ransdell A.S."/>
            <person name="Younus H."/>
            <person name="Chow J."/>
            <person name="Chiniquy J."/>
            <person name="Lipzen A."/>
            <person name="Tritt A."/>
            <person name="Sun H."/>
            <person name="Haridas S."/>
            <person name="LaButti K."/>
            <person name="Ohm R.A."/>
            <person name="Kues U."/>
            <person name="Blanchette R.A."/>
            <person name="Grigoriev I.V."/>
            <person name="Minto R.E."/>
            <person name="Hibbett D.S."/>
        </authorList>
    </citation>
    <scope>NUCLEOTIDE SEQUENCE [LARGE SCALE GENOMIC DNA]</scope>
    <source>
        <strain evidence="5 6">ATCC 64428</strain>
    </source>
</reference>
<feature type="chain" id="PRO_5002316162" description="Dystroglycan-type cadherin-like domain-containing protein" evidence="3">
    <location>
        <begin position="19"/>
        <end position="921"/>
    </location>
</feature>
<keyword evidence="2" id="KW-0472">Membrane</keyword>
<dbReference type="Gene3D" id="2.60.40.10">
    <property type="entry name" value="Immunoglobulins"/>
    <property type="match status" value="3"/>
</dbReference>
<evidence type="ECO:0000256" key="3">
    <source>
        <dbReference type="SAM" id="SignalP"/>
    </source>
</evidence>
<feature type="domain" description="Dystroglycan-type cadherin-like" evidence="4">
    <location>
        <begin position="143"/>
        <end position="243"/>
    </location>
</feature>
<dbReference type="AlphaFoldDB" id="A0A0D7A1W6"/>
<dbReference type="Pfam" id="PF05345">
    <property type="entry name" value="He_PIG"/>
    <property type="match status" value="1"/>
</dbReference>
<keyword evidence="2" id="KW-1133">Transmembrane helix</keyword>
<proteinExistence type="predicted"/>
<dbReference type="SUPFAM" id="SSF49313">
    <property type="entry name" value="Cadherin-like"/>
    <property type="match status" value="2"/>
</dbReference>
<evidence type="ECO:0000256" key="1">
    <source>
        <dbReference type="SAM" id="MobiDB-lite"/>
    </source>
</evidence>
<feature type="region of interest" description="Disordered" evidence="1">
    <location>
        <begin position="535"/>
        <end position="557"/>
    </location>
</feature>
<evidence type="ECO:0000256" key="2">
    <source>
        <dbReference type="SAM" id="Phobius"/>
    </source>
</evidence>
<evidence type="ECO:0000313" key="6">
    <source>
        <dbReference type="Proteomes" id="UP000054144"/>
    </source>
</evidence>
<sequence>MLASLYLILVSIASVSYALDVQFPLDEQLPQIARINEPYLWSFSPDTFGGATNGEIRYSAQSLPSWLSFDPDTLTFSGQPKPEDEGAPQIRVVAHDGDDSASSSTSICVTHYAPPTLHRPISDQLRADNPSLSSVFLLSNNSAIHTTNPALRVPSGWSFSIGFEGDTYVSENSLFYGALLANGSALPAWITFRPDEITFDGVAPRRFNTTETMSIVLHASDQKGYSAASSIFDLVIASHELSVDTASLPTINVTASTPFSIVLSSPADFTGVLIDGLPLSAENISSLDVDVSQFSDWLKYDEGSRTLSGNPPKDIPESSQLPVVLQTTFNQTIDTHLSLAPVPSYFTADSLPSINAPNDGKIDFDLQWYFSNATKASGNDVNLTASFEPPQAASFSSFNSSSGHLSMSIPSQYDASHISIIFTAYSRLTHSTSHTTLPIAISWGAQKADAHGGGDGGGGDHGGPGNVLSAAAHKRLALGLEIGFGILGGLFAFAALLAILRRCARVEDTALAGEEGRSFWSDKDRKWYGIREKGLNGSQADSPLHNPFSPDGETPGRTHPAYATYGLGLSRLPTHNGSPRLSPGSRSTFQSSGFMSKREFLSKVRETVRTVSDTVRHVSDKYHRPSVAPRPQHPFIGKPILINSSRNDVGAHISMTSNPFEVPQLPVLVETDSGVSAPIRSPQQVHFSNGKASVSRQSSISSSMSDLNDLPEAVVQTASRAMSVRSGKSESGISLGRTARPRLVPFTSATRVPVPSSMDSADRLFGSLSSEGGRRVTSHKAELYKTGADQSVRTTPSTLTVSTNMRSSFSSLESSHQGHGSGGPPRMLVRTGERFKFKVPVQMTNNATTTTGRATRLTAKMVNGQPMPKFLHMDLDSSRHNGNVEFYGSPITLNIGVYDVGIFRGAERVGQVVIDVVSSRS</sequence>
<dbReference type="Proteomes" id="UP000054144">
    <property type="component" value="Unassembled WGS sequence"/>
</dbReference>